<sequence>MTFKEIANKITGISFPVFGVSWTPTKPEIEIARKVIAFLEDRRVLYVVYQLETPQHCVDSVLKIREFLTTTLFEINADSELSDVLKAMRSACRTFLNEVQNAHYSKDSKRLELNQLGLGGEIHFFNAMGVLRALTGVLIAKVLVMHGIDCESELLSIIPFTEDDS</sequence>
<dbReference type="InterPro" id="IPR046592">
    <property type="entry name" value="DUF6650"/>
</dbReference>
<organism evidence="1 2">
    <name type="scientific">Sediminibacterium roseum</name>
    <dbReference type="NCBI Taxonomy" id="1978412"/>
    <lineage>
        <taxon>Bacteria</taxon>
        <taxon>Pseudomonadati</taxon>
        <taxon>Bacteroidota</taxon>
        <taxon>Chitinophagia</taxon>
        <taxon>Chitinophagales</taxon>
        <taxon>Chitinophagaceae</taxon>
        <taxon>Sediminibacterium</taxon>
    </lineage>
</organism>
<dbReference type="EMBL" id="JAACJS010000015">
    <property type="protein sequence ID" value="NCI51399.1"/>
    <property type="molecule type" value="Genomic_DNA"/>
</dbReference>
<comment type="caution">
    <text evidence="1">The sequence shown here is derived from an EMBL/GenBank/DDBJ whole genome shotgun (WGS) entry which is preliminary data.</text>
</comment>
<proteinExistence type="predicted"/>
<keyword evidence="2" id="KW-1185">Reference proteome</keyword>
<protein>
    <submittedName>
        <fullName evidence="1">Uncharacterized protein</fullName>
    </submittedName>
</protein>
<name>A0ABW9ZWK5_9BACT</name>
<dbReference type="RefSeq" id="WP_161819683.1">
    <property type="nucleotide sequence ID" value="NZ_JAACJS010000015.1"/>
</dbReference>
<accession>A0ABW9ZWK5</accession>
<dbReference type="Proteomes" id="UP000753802">
    <property type="component" value="Unassembled WGS sequence"/>
</dbReference>
<evidence type="ECO:0000313" key="2">
    <source>
        <dbReference type="Proteomes" id="UP000753802"/>
    </source>
</evidence>
<evidence type="ECO:0000313" key="1">
    <source>
        <dbReference type="EMBL" id="NCI51399.1"/>
    </source>
</evidence>
<gene>
    <name evidence="1" type="ORF">GWC95_15830</name>
</gene>
<dbReference type="Pfam" id="PF20355">
    <property type="entry name" value="DUF6650"/>
    <property type="match status" value="1"/>
</dbReference>
<reference evidence="1 2" key="1">
    <citation type="submission" date="2020-01" db="EMBL/GenBank/DDBJ databases">
        <title>Genome analysis.</title>
        <authorList>
            <person name="Wu S."/>
            <person name="Wang G."/>
        </authorList>
    </citation>
    <scope>NUCLEOTIDE SEQUENCE [LARGE SCALE GENOMIC DNA]</scope>
    <source>
        <strain evidence="1 2">SYL130</strain>
    </source>
</reference>